<keyword evidence="4" id="KW-0378">Hydrolase</keyword>
<dbReference type="Pfam" id="PF00388">
    <property type="entry name" value="PI-PLC-X"/>
    <property type="match status" value="1"/>
</dbReference>
<dbReference type="Pfam" id="PF16457">
    <property type="entry name" value="PH_12"/>
    <property type="match status" value="1"/>
</dbReference>
<dbReference type="AlphaFoldDB" id="A0A9C6WX36"/>
<dbReference type="PANTHER" id="PTHR10336:SF196">
    <property type="entry name" value="PHOSPHOINOSITIDE PHOSPHOLIPASE C"/>
    <property type="match status" value="1"/>
</dbReference>
<keyword evidence="8" id="KW-1185">Reference proteome</keyword>
<dbReference type="PROSITE" id="PS50007">
    <property type="entry name" value="PIPLC_X_DOMAIN"/>
    <property type="match status" value="1"/>
</dbReference>
<evidence type="ECO:0000313" key="8">
    <source>
        <dbReference type="Proteomes" id="UP000504606"/>
    </source>
</evidence>
<dbReference type="SMART" id="SM00149">
    <property type="entry name" value="PLCYc"/>
    <property type="match status" value="1"/>
</dbReference>
<dbReference type="InterPro" id="IPR001192">
    <property type="entry name" value="PI-PLC_fam"/>
</dbReference>
<dbReference type="Gene3D" id="2.60.40.150">
    <property type="entry name" value="C2 domain"/>
    <property type="match status" value="1"/>
</dbReference>
<keyword evidence="4" id="KW-0442">Lipid degradation</keyword>
<dbReference type="GO" id="GO:0005737">
    <property type="term" value="C:cytoplasm"/>
    <property type="evidence" value="ECO:0007669"/>
    <property type="project" value="UniProtKB-SubCell"/>
</dbReference>
<dbReference type="SMART" id="SM00148">
    <property type="entry name" value="PLCXc"/>
    <property type="match status" value="1"/>
</dbReference>
<dbReference type="InterPro" id="IPR000008">
    <property type="entry name" value="C2_dom"/>
</dbReference>
<dbReference type="SUPFAM" id="SSF49562">
    <property type="entry name" value="C2 domain (Calcium/lipid-binding domain, CaLB)"/>
    <property type="match status" value="1"/>
</dbReference>
<dbReference type="SMART" id="SM00239">
    <property type="entry name" value="C2"/>
    <property type="match status" value="1"/>
</dbReference>
<gene>
    <name evidence="9" type="primary">LOC113206189</name>
</gene>
<protein>
    <recommendedName>
        <fullName evidence="4">Phosphoinositide phospholipase C</fullName>
        <ecNumber evidence="4">3.1.4.11</ecNumber>
    </recommendedName>
</protein>
<dbReference type="OrthoDB" id="269822at2759"/>
<dbReference type="EC" id="3.1.4.11" evidence="4"/>
<dbReference type="PROSITE" id="PS50008">
    <property type="entry name" value="PIPLC_Y_DOMAIN"/>
    <property type="match status" value="1"/>
</dbReference>
<evidence type="ECO:0000259" key="7">
    <source>
        <dbReference type="PROSITE" id="PS50008"/>
    </source>
</evidence>
<dbReference type="PROSITE" id="PS50004">
    <property type="entry name" value="C2"/>
    <property type="match status" value="1"/>
</dbReference>
<evidence type="ECO:0000259" key="6">
    <source>
        <dbReference type="PROSITE" id="PS50004"/>
    </source>
</evidence>
<evidence type="ECO:0000313" key="9">
    <source>
        <dbReference type="RefSeq" id="XP_052124966.1"/>
    </source>
</evidence>
<dbReference type="InterPro" id="IPR001849">
    <property type="entry name" value="PH_domain"/>
</dbReference>
<dbReference type="GO" id="GO:0016042">
    <property type="term" value="P:lipid catabolic process"/>
    <property type="evidence" value="ECO:0007669"/>
    <property type="project" value="UniProtKB-KW"/>
</dbReference>
<dbReference type="FunFam" id="1.10.238.10:FF:000005">
    <property type="entry name" value="Phosphoinositide phospholipase C"/>
    <property type="match status" value="1"/>
</dbReference>
<dbReference type="GO" id="GO:0004435">
    <property type="term" value="F:phosphatidylinositol-4,5-bisphosphate phospholipase C activity"/>
    <property type="evidence" value="ECO:0007669"/>
    <property type="project" value="UniProtKB-EC"/>
</dbReference>
<dbReference type="Pfam" id="PF00387">
    <property type="entry name" value="PI-PLC-Y"/>
    <property type="match status" value="1"/>
</dbReference>
<dbReference type="InterPro" id="IPR017946">
    <property type="entry name" value="PLC-like_Pdiesterase_TIM-brl"/>
</dbReference>
<comment type="subcellular location">
    <subcellularLocation>
        <location evidence="1">Cytoplasm</location>
    </subcellularLocation>
</comment>
<dbReference type="Pfam" id="PF00168">
    <property type="entry name" value="C2"/>
    <property type="match status" value="1"/>
</dbReference>
<dbReference type="GO" id="GO:0032228">
    <property type="term" value="P:regulation of synaptic transmission, GABAergic"/>
    <property type="evidence" value="ECO:0007669"/>
    <property type="project" value="TreeGrafter"/>
</dbReference>
<accession>A0A9C6WX36</accession>
<dbReference type="Gene3D" id="2.30.29.30">
    <property type="entry name" value="Pleckstrin-homology domain (PH domain)/Phosphotyrosine-binding domain (PTB)"/>
    <property type="match status" value="1"/>
</dbReference>
<name>A0A9C6WX36_FRAOC</name>
<dbReference type="CDD" id="cd00275">
    <property type="entry name" value="C2_PLC_like"/>
    <property type="match status" value="1"/>
</dbReference>
<reference evidence="9" key="1">
    <citation type="submission" date="2025-08" db="UniProtKB">
        <authorList>
            <consortium name="RefSeq"/>
        </authorList>
    </citation>
    <scope>IDENTIFICATION</scope>
    <source>
        <tissue evidence="9">Whole organism</tissue>
    </source>
</reference>
<dbReference type="SUPFAM" id="SSF50729">
    <property type="entry name" value="PH domain-like"/>
    <property type="match status" value="1"/>
</dbReference>
<dbReference type="GeneID" id="113206189"/>
<feature type="domain" description="PI-PLC Y-box" evidence="7">
    <location>
        <begin position="598"/>
        <end position="686"/>
    </location>
</feature>
<dbReference type="Gene3D" id="1.10.238.10">
    <property type="entry name" value="EF-hand"/>
    <property type="match status" value="1"/>
</dbReference>
<keyword evidence="4" id="KW-0443">Lipid metabolism</keyword>
<evidence type="ECO:0000256" key="5">
    <source>
        <dbReference type="SAM" id="MobiDB-lite"/>
    </source>
</evidence>
<feature type="region of interest" description="Disordered" evidence="5">
    <location>
        <begin position="257"/>
        <end position="285"/>
    </location>
</feature>
<keyword evidence="3" id="KW-0807">Transducer</keyword>
<feature type="region of interest" description="Disordered" evidence="5">
    <location>
        <begin position="1045"/>
        <end position="1148"/>
    </location>
</feature>
<dbReference type="RefSeq" id="XP_052124966.1">
    <property type="nucleotide sequence ID" value="XM_052269006.1"/>
</dbReference>
<dbReference type="Proteomes" id="UP000504606">
    <property type="component" value="Unplaced"/>
</dbReference>
<dbReference type="InterPro" id="IPR015359">
    <property type="entry name" value="PLC_EF-hand-like"/>
</dbReference>
<feature type="compositionally biased region" description="Low complexity" evidence="5">
    <location>
        <begin position="43"/>
        <end position="53"/>
    </location>
</feature>
<dbReference type="InterPro" id="IPR001711">
    <property type="entry name" value="PLipase_C_Pinositol-sp_Y"/>
</dbReference>
<dbReference type="PANTHER" id="PTHR10336">
    <property type="entry name" value="PHOSPHOINOSITIDE-SPECIFIC PHOSPHOLIPASE C FAMILY PROTEIN"/>
    <property type="match status" value="1"/>
</dbReference>
<dbReference type="GO" id="GO:0007214">
    <property type="term" value="P:gamma-aminobutyric acid signaling pathway"/>
    <property type="evidence" value="ECO:0007669"/>
    <property type="project" value="TreeGrafter"/>
</dbReference>
<feature type="domain" description="C2" evidence="6">
    <location>
        <begin position="687"/>
        <end position="816"/>
    </location>
</feature>
<dbReference type="InterPro" id="IPR011993">
    <property type="entry name" value="PH-like_dom_sf"/>
</dbReference>
<dbReference type="GO" id="GO:0051209">
    <property type="term" value="P:release of sequestered calcium ion into cytosol"/>
    <property type="evidence" value="ECO:0007669"/>
    <property type="project" value="TreeGrafter"/>
</dbReference>
<evidence type="ECO:0000256" key="3">
    <source>
        <dbReference type="ARBA" id="ARBA00023224"/>
    </source>
</evidence>
<feature type="compositionally biased region" description="Low complexity" evidence="5">
    <location>
        <begin position="1092"/>
        <end position="1107"/>
    </location>
</feature>
<dbReference type="PRINTS" id="PR00390">
    <property type="entry name" value="PHPHLIPASEC"/>
</dbReference>
<evidence type="ECO:0000256" key="2">
    <source>
        <dbReference type="ARBA" id="ARBA00022490"/>
    </source>
</evidence>
<sequence>MSDHEADLDSEAECDSFPGDLSQLADLVDLGDSDDPHGHATGSAPAAAASAAMSPPPSVPRRKAVSFHSNTGLPPCKKITTAEECVRHMMQGTSLIKVRPRRHYYRVLALSQDLKHVSWTPGRPRSCAPLGPWLPKVTRSLLCVGRMIAVEDIREVRCGRTTKVHRDSRMPAGYPDDWAFSVVYGDDLRTLDLIAHSAEDARTWVAGLCALIGDPNPAAGGGLREQWLSNAFHKEAARCGGRLGAESAARLAARLMTAKKAAAPADQPPPPPQHQRGRTPPAQAAQERIAQKLAENGRRRSIESAEFIETYKQVVTRPEVYFLLLRFSHKEYMTAEDLKAFLETEQGDRAVELAECEEIINRSEPSPEAREQGVLLVDGFSHFLESDECLIAPPADKTSTQLNLPLSHYYISSAHDAYVPDDPAANTASMDAIVRALAQPCRYVKLDLHDGVAGPVVCRNATCASRLPASDVLRLIRELAFVVSQCPLLLHLSVRCSPPQQRSLAALLRAELGEKLLLPQEAKDPAQLEVQTILGRILLVGKRLPSACHEEMGSVQDEDDVQGAGPGVVVRELSDLFALDPRSCHAVDAAPGHAPGRLCSLSDSLASKMSRLRPEDMIAHCRNSLTRVFPNHERTGAANFNPQDAWNAGCQIVAVNLQTPGQHMDVYEGRFRTNGGTGLAPKPSIMCDGLPFPAADPRNGLPGTSPLVLRITVISGQNLPRPRGCDARGTAIDPYVAVQVFGVQVDNNEKKTRTVSNEGDCPVFEETFEMVIFLPELALLRFVVLDDEYIGDPFIGQFTVPLHCLSRGYRVVRLLNAAGEPLDGACLFVHIEMWHRRGRQNSKKRYKKEKLDLRTVGISSVDDLVKSNERSLRAMVELRSETDLAMSALRCECGVSDGASMQHCLRVITHRIQRTRSVRKVYIQEVDGSPMLRLEADTLSENMTRCLCTLDRACEQLASVRRLHDSTAAPVLDLCAQLEDKARDFPNLALGLGLKGAKFTKASDNLAWNVRVIRGALRQLGEVKEEAEKGLWVIRRSAKAISRLSGQRPAAQVSAQPQPPPLSRTSSATTKHPGPTGSGSDPDSLGHGGRLSPQSNSSTSRSPAASPCGTASGGVSPTIGEMRGVSPRPPVRGILKQQSSPQPCDQPA</sequence>
<feature type="compositionally biased region" description="Polar residues" evidence="5">
    <location>
        <begin position="1136"/>
        <end position="1148"/>
    </location>
</feature>
<dbReference type="Pfam" id="PF09279">
    <property type="entry name" value="EF-hand_like"/>
    <property type="match status" value="1"/>
</dbReference>
<evidence type="ECO:0000256" key="4">
    <source>
        <dbReference type="RuleBase" id="RU361133"/>
    </source>
</evidence>
<dbReference type="SUPFAM" id="SSF51695">
    <property type="entry name" value="PLC-like phosphodiesterases"/>
    <property type="match status" value="1"/>
</dbReference>
<dbReference type="GO" id="GO:0048015">
    <property type="term" value="P:phosphatidylinositol-mediated signaling"/>
    <property type="evidence" value="ECO:0007669"/>
    <property type="project" value="TreeGrafter"/>
</dbReference>
<proteinExistence type="predicted"/>
<evidence type="ECO:0000256" key="1">
    <source>
        <dbReference type="ARBA" id="ARBA00004496"/>
    </source>
</evidence>
<keyword evidence="2" id="KW-0963">Cytoplasm</keyword>
<feature type="region of interest" description="Disordered" evidence="5">
    <location>
        <begin position="25"/>
        <end position="70"/>
    </location>
</feature>
<dbReference type="GO" id="GO:0046488">
    <property type="term" value="P:phosphatidylinositol metabolic process"/>
    <property type="evidence" value="ECO:0007669"/>
    <property type="project" value="TreeGrafter"/>
</dbReference>
<dbReference type="InterPro" id="IPR035892">
    <property type="entry name" value="C2_domain_sf"/>
</dbReference>
<comment type="catalytic activity">
    <reaction evidence="4">
        <text>a 1,2-diacyl-sn-glycero-3-phospho-(1D-myo-inositol-4,5-bisphosphate) + H2O = 1D-myo-inositol 1,4,5-trisphosphate + a 1,2-diacyl-sn-glycerol + H(+)</text>
        <dbReference type="Rhea" id="RHEA:33179"/>
        <dbReference type="ChEBI" id="CHEBI:15377"/>
        <dbReference type="ChEBI" id="CHEBI:15378"/>
        <dbReference type="ChEBI" id="CHEBI:17815"/>
        <dbReference type="ChEBI" id="CHEBI:58456"/>
        <dbReference type="ChEBI" id="CHEBI:203600"/>
        <dbReference type="EC" id="3.1.4.11"/>
    </reaction>
</comment>
<dbReference type="InterPro" id="IPR011992">
    <property type="entry name" value="EF-hand-dom_pair"/>
</dbReference>
<dbReference type="SUPFAM" id="SSF47473">
    <property type="entry name" value="EF-hand"/>
    <property type="match status" value="1"/>
</dbReference>
<organism evidence="8 9">
    <name type="scientific">Frankliniella occidentalis</name>
    <name type="common">Western flower thrips</name>
    <name type="synonym">Euthrips occidentalis</name>
    <dbReference type="NCBI Taxonomy" id="133901"/>
    <lineage>
        <taxon>Eukaryota</taxon>
        <taxon>Metazoa</taxon>
        <taxon>Ecdysozoa</taxon>
        <taxon>Arthropoda</taxon>
        <taxon>Hexapoda</taxon>
        <taxon>Insecta</taxon>
        <taxon>Pterygota</taxon>
        <taxon>Neoptera</taxon>
        <taxon>Paraneoptera</taxon>
        <taxon>Thysanoptera</taxon>
        <taxon>Terebrantia</taxon>
        <taxon>Thripoidea</taxon>
        <taxon>Thripidae</taxon>
        <taxon>Frankliniella</taxon>
    </lineage>
</organism>
<dbReference type="Gene3D" id="3.20.20.190">
    <property type="entry name" value="Phosphatidylinositol (PI) phosphodiesterase"/>
    <property type="match status" value="1"/>
</dbReference>
<dbReference type="InterPro" id="IPR000909">
    <property type="entry name" value="PLipase_C_PInositol-sp_X_dom"/>
</dbReference>